<evidence type="ECO:0000313" key="1">
    <source>
        <dbReference type="EMBL" id="KAJ1675941.1"/>
    </source>
</evidence>
<proteinExistence type="predicted"/>
<comment type="caution">
    <text evidence="1">The sequence shown here is derived from an EMBL/GenBank/DDBJ whole genome shotgun (WGS) entry which is preliminary data.</text>
</comment>
<name>A0ACC1HKR4_9FUNG</name>
<protein>
    <submittedName>
        <fullName evidence="1">Uncharacterized protein</fullName>
    </submittedName>
</protein>
<accession>A0ACC1HKR4</accession>
<organism evidence="1 2">
    <name type="scientific">Spiromyces aspiralis</name>
    <dbReference type="NCBI Taxonomy" id="68401"/>
    <lineage>
        <taxon>Eukaryota</taxon>
        <taxon>Fungi</taxon>
        <taxon>Fungi incertae sedis</taxon>
        <taxon>Zoopagomycota</taxon>
        <taxon>Kickxellomycotina</taxon>
        <taxon>Kickxellomycetes</taxon>
        <taxon>Kickxellales</taxon>
        <taxon>Kickxellaceae</taxon>
        <taxon>Spiromyces</taxon>
    </lineage>
</organism>
<evidence type="ECO:0000313" key="2">
    <source>
        <dbReference type="Proteomes" id="UP001145114"/>
    </source>
</evidence>
<sequence>MFFASTKLHRKSTADQQRLTSGQQPTKALNPSELVRRYITDSFRKEIKIDVPSKLDKIRRFFKLGSKSRQLTIDMQVVCVHKYAVIQAYKENKDKLTSKQAKLMSKLPSLVKESNTFVKMESAFGRSEKHGDCGELCKIIAEQDVVVWANRNYAPYAEIIGRGFILDSCFVLVGDKVYNVNFEPIYQASIEQGIIPTITPLPQTRSDSSPPVPPEPSDNVSPVANHHGNQELAERRRTGVIAEEGNLDESAMTFTLNGIVMGENGEYLGDDLSDILVQFPDDPTRPRLSNADPSTLISDYDISHMHWLLEPIPNDYNGVPHEELLAYIHAHNLTEHDAAFSREEQWLLGRIPSQSPGIQGSDSLDVMEYDSHSDDDQFHTQDLEEGHETTRHA</sequence>
<dbReference type="EMBL" id="JAMZIH010005150">
    <property type="protein sequence ID" value="KAJ1675941.1"/>
    <property type="molecule type" value="Genomic_DNA"/>
</dbReference>
<dbReference type="Proteomes" id="UP001145114">
    <property type="component" value="Unassembled WGS sequence"/>
</dbReference>
<reference evidence="1" key="1">
    <citation type="submission" date="2022-06" db="EMBL/GenBank/DDBJ databases">
        <title>Phylogenomic reconstructions and comparative analyses of Kickxellomycotina fungi.</title>
        <authorList>
            <person name="Reynolds N.K."/>
            <person name="Stajich J.E."/>
            <person name="Barry K."/>
            <person name="Grigoriev I.V."/>
            <person name="Crous P."/>
            <person name="Smith M.E."/>
        </authorList>
    </citation>
    <scope>NUCLEOTIDE SEQUENCE</scope>
    <source>
        <strain evidence="1">RSA 2271</strain>
    </source>
</reference>
<gene>
    <name evidence="1" type="ORF">EV182_000268</name>
</gene>
<keyword evidence="2" id="KW-1185">Reference proteome</keyword>